<gene>
    <name evidence="1" type="ORF">SAMN05421809_2251</name>
</gene>
<reference evidence="1 2" key="1">
    <citation type="submission" date="2017-01" db="EMBL/GenBank/DDBJ databases">
        <authorList>
            <person name="Mah S.A."/>
            <person name="Swanson W.J."/>
            <person name="Moy G.W."/>
            <person name="Vacquier V.D."/>
        </authorList>
    </citation>
    <scope>NUCLEOTIDE SEQUENCE [LARGE SCALE GENOMIC DNA]</scope>
    <source>
        <strain evidence="1 2">CGMCC 1.8909</strain>
    </source>
</reference>
<accession>A0A1N7DUL6</accession>
<dbReference type="AlphaFoldDB" id="A0A1N7DUL6"/>
<evidence type="ECO:0000313" key="2">
    <source>
        <dbReference type="Proteomes" id="UP000185687"/>
    </source>
</evidence>
<dbReference type="EMBL" id="FTNP01000003">
    <property type="protein sequence ID" value="SIR79510.1"/>
    <property type="molecule type" value="Genomic_DNA"/>
</dbReference>
<organism evidence="1 2">
    <name type="scientific">Natronorubrum daqingense</name>
    <dbReference type="NCBI Taxonomy" id="588898"/>
    <lineage>
        <taxon>Archaea</taxon>
        <taxon>Methanobacteriati</taxon>
        <taxon>Methanobacteriota</taxon>
        <taxon>Stenosarchaea group</taxon>
        <taxon>Halobacteria</taxon>
        <taxon>Halobacteriales</taxon>
        <taxon>Natrialbaceae</taxon>
        <taxon>Natronorubrum</taxon>
    </lineage>
</organism>
<name>A0A1N7DUL6_9EURY</name>
<dbReference type="Proteomes" id="UP000185687">
    <property type="component" value="Unassembled WGS sequence"/>
</dbReference>
<protein>
    <submittedName>
        <fullName evidence="1">Uncharacterized protein</fullName>
    </submittedName>
</protein>
<evidence type="ECO:0000313" key="1">
    <source>
        <dbReference type="EMBL" id="SIR79510.1"/>
    </source>
</evidence>
<keyword evidence="2" id="KW-1185">Reference proteome</keyword>
<proteinExistence type="predicted"/>
<sequence>MRPYYPTNHTIVCKYVYNNLVRNAGTVRWSVDLSTERNNSVDGHVAVFDGDIE</sequence>